<feature type="compositionally biased region" description="Basic residues" evidence="1">
    <location>
        <begin position="35"/>
        <end position="66"/>
    </location>
</feature>
<evidence type="ECO:0000256" key="1">
    <source>
        <dbReference type="SAM" id="MobiDB-lite"/>
    </source>
</evidence>
<dbReference type="Proteomes" id="UP000218209">
    <property type="component" value="Unassembled WGS sequence"/>
</dbReference>
<feature type="region of interest" description="Disordered" evidence="1">
    <location>
        <begin position="35"/>
        <end position="78"/>
    </location>
</feature>
<name>A0A1X6NMG8_PORUM</name>
<evidence type="ECO:0000313" key="3">
    <source>
        <dbReference type="Proteomes" id="UP000218209"/>
    </source>
</evidence>
<sequence>MLRRQRRRARPPSHSRPRRWTTRLRLRRHRLWPRVTPRRRCWQRPPRSVRPRPPNKHSRAPRRRPTRPSTLEWPQRRR</sequence>
<protein>
    <submittedName>
        <fullName evidence="2">Uncharacterized protein</fullName>
    </submittedName>
</protein>
<dbReference type="AlphaFoldDB" id="A0A1X6NMG8"/>
<proteinExistence type="predicted"/>
<reference evidence="2 3" key="1">
    <citation type="submission" date="2017-03" db="EMBL/GenBank/DDBJ databases">
        <title>WGS assembly of Porphyra umbilicalis.</title>
        <authorList>
            <person name="Brawley S.H."/>
            <person name="Blouin N.A."/>
            <person name="Ficko-Blean E."/>
            <person name="Wheeler G.L."/>
            <person name="Lohr M."/>
            <person name="Goodson H.V."/>
            <person name="Jenkins J.W."/>
            <person name="Blaby-Haas C.E."/>
            <person name="Helliwell K.E."/>
            <person name="Chan C."/>
            <person name="Marriage T."/>
            <person name="Bhattacharya D."/>
            <person name="Klein A.S."/>
            <person name="Badis Y."/>
            <person name="Brodie J."/>
            <person name="Cao Y."/>
            <person name="Collen J."/>
            <person name="Dittami S.M."/>
            <person name="Gachon C.M."/>
            <person name="Green B.R."/>
            <person name="Karpowicz S."/>
            <person name="Kim J.W."/>
            <person name="Kudahl U."/>
            <person name="Lin S."/>
            <person name="Michel G."/>
            <person name="Mittag M."/>
            <person name="Olson B.J."/>
            <person name="Pangilinan J."/>
            <person name="Peng Y."/>
            <person name="Qiu H."/>
            <person name="Shu S."/>
            <person name="Singer J.T."/>
            <person name="Smith A.G."/>
            <person name="Sprecher B.N."/>
            <person name="Wagner V."/>
            <person name="Wang W."/>
            <person name="Wang Z.-Y."/>
            <person name="Yan J."/>
            <person name="Yarish C."/>
            <person name="Zoeuner-Riek S."/>
            <person name="Zhuang Y."/>
            <person name="Zou Y."/>
            <person name="Lindquist E.A."/>
            <person name="Grimwood J."/>
            <person name="Barry K."/>
            <person name="Rokhsar D.S."/>
            <person name="Schmutz J."/>
            <person name="Stiller J.W."/>
            <person name="Grossman A.R."/>
            <person name="Prochnik S.E."/>
        </authorList>
    </citation>
    <scope>NUCLEOTIDE SEQUENCE [LARGE SCALE GENOMIC DNA]</scope>
    <source>
        <strain evidence="2">4086291</strain>
    </source>
</reference>
<organism evidence="2 3">
    <name type="scientific">Porphyra umbilicalis</name>
    <name type="common">Purple laver</name>
    <name type="synonym">Red alga</name>
    <dbReference type="NCBI Taxonomy" id="2786"/>
    <lineage>
        <taxon>Eukaryota</taxon>
        <taxon>Rhodophyta</taxon>
        <taxon>Bangiophyceae</taxon>
        <taxon>Bangiales</taxon>
        <taxon>Bangiaceae</taxon>
        <taxon>Porphyra</taxon>
    </lineage>
</organism>
<accession>A0A1X6NMG8</accession>
<gene>
    <name evidence="2" type="ORF">BU14_1158s0003</name>
</gene>
<dbReference type="EMBL" id="KV919405">
    <property type="protein sequence ID" value="OSX69787.1"/>
    <property type="molecule type" value="Genomic_DNA"/>
</dbReference>
<keyword evidence="3" id="KW-1185">Reference proteome</keyword>
<feature type="region of interest" description="Disordered" evidence="1">
    <location>
        <begin position="1"/>
        <end position="22"/>
    </location>
</feature>
<evidence type="ECO:0000313" key="2">
    <source>
        <dbReference type="EMBL" id="OSX69787.1"/>
    </source>
</evidence>